<dbReference type="PANTHER" id="PTHR34475:SF1">
    <property type="entry name" value="CYTOSKELETON PROTEIN RODZ"/>
    <property type="match status" value="1"/>
</dbReference>
<dbReference type="Proteomes" id="UP001223079">
    <property type="component" value="Unassembled WGS sequence"/>
</dbReference>
<keyword evidence="2" id="KW-0812">Transmembrane</keyword>
<feature type="region of interest" description="Disordered" evidence="1">
    <location>
        <begin position="154"/>
        <end position="175"/>
    </location>
</feature>
<evidence type="ECO:0000256" key="1">
    <source>
        <dbReference type="SAM" id="MobiDB-lite"/>
    </source>
</evidence>
<feature type="transmembrane region" description="Helical" evidence="2">
    <location>
        <begin position="108"/>
        <end position="130"/>
    </location>
</feature>
<organism evidence="3 4">
    <name type="scientific">Streptococcus moroccensis</name>
    <dbReference type="NCBI Taxonomy" id="1451356"/>
    <lineage>
        <taxon>Bacteria</taxon>
        <taxon>Bacillati</taxon>
        <taxon>Bacillota</taxon>
        <taxon>Bacilli</taxon>
        <taxon>Lactobacillales</taxon>
        <taxon>Streptococcaceae</taxon>
        <taxon>Streptococcus</taxon>
    </lineage>
</organism>
<proteinExistence type="predicted"/>
<accession>A0ABT9YT75</accession>
<evidence type="ECO:0000313" key="3">
    <source>
        <dbReference type="EMBL" id="MDQ0222558.1"/>
    </source>
</evidence>
<sequence length="280" mass="30853">MAEKTIGQVFRAAREDLNLSVSDAYHALKTHRRYIRALEDDAFDLIPGQGQARKLVARYAEFLDLDVKVLLNAYDTNSPLMVYEVGPKDSRYKRSFQKQRKQRSKRSIIPFITLLFLSLMILCSAIYMIWDFQSSQNQTDKSVSFQVSQSASSEGLDEATISSSTEEVTEAPEQPQLDIIVTPAENPSVVEVNQAPDELELTLSVKHSESWVAVSGTSLAGGTTLSADQESVTVSINKIEIPSVQVSLGVVEGLSLTINGQAVDLSGLSQQPAMLTLYFK</sequence>
<keyword evidence="2" id="KW-0472">Membrane</keyword>
<comment type="caution">
    <text evidence="3">The sequence shown here is derived from an EMBL/GenBank/DDBJ whole genome shotgun (WGS) entry which is preliminary data.</text>
</comment>
<evidence type="ECO:0000313" key="4">
    <source>
        <dbReference type="Proteomes" id="UP001223079"/>
    </source>
</evidence>
<dbReference type="RefSeq" id="WP_307121751.1">
    <property type="nucleotide sequence ID" value="NZ_JAUSTM010000009.1"/>
</dbReference>
<protein>
    <submittedName>
        <fullName evidence="3">Cytoskeletal protein RodZ</fullName>
    </submittedName>
</protein>
<evidence type="ECO:0000256" key="2">
    <source>
        <dbReference type="SAM" id="Phobius"/>
    </source>
</evidence>
<dbReference type="EMBL" id="JAUSTM010000009">
    <property type="protein sequence ID" value="MDQ0222558.1"/>
    <property type="molecule type" value="Genomic_DNA"/>
</dbReference>
<keyword evidence="2" id="KW-1133">Transmembrane helix</keyword>
<dbReference type="InterPro" id="IPR010982">
    <property type="entry name" value="Lambda_DNA-bd_dom_sf"/>
</dbReference>
<reference evidence="3 4" key="1">
    <citation type="submission" date="2023-07" db="EMBL/GenBank/DDBJ databases">
        <title>Genomic Encyclopedia of Type Strains, Phase IV (KMG-IV): sequencing the most valuable type-strain genomes for metagenomic binning, comparative biology and taxonomic classification.</title>
        <authorList>
            <person name="Goeker M."/>
        </authorList>
    </citation>
    <scope>NUCLEOTIDE SEQUENCE [LARGE SCALE GENOMIC DNA]</scope>
    <source>
        <strain evidence="3 4">DSM 105143</strain>
    </source>
</reference>
<dbReference type="Pfam" id="PF13413">
    <property type="entry name" value="HTH_25"/>
    <property type="match status" value="1"/>
</dbReference>
<name>A0ABT9YT75_9STRE</name>
<dbReference type="Gene3D" id="1.10.260.40">
    <property type="entry name" value="lambda repressor-like DNA-binding domains"/>
    <property type="match status" value="1"/>
</dbReference>
<dbReference type="PANTHER" id="PTHR34475">
    <property type="match status" value="1"/>
</dbReference>
<dbReference type="InterPro" id="IPR050400">
    <property type="entry name" value="Bact_Cytoskel_RodZ"/>
</dbReference>
<gene>
    <name evidence="3" type="ORF">J2S23_001110</name>
</gene>
<keyword evidence="4" id="KW-1185">Reference proteome</keyword>